<dbReference type="AlphaFoldDB" id="A0A0G1UGY7"/>
<keyword evidence="1" id="KW-0812">Transmembrane</keyword>
<keyword evidence="1" id="KW-1133">Transmembrane helix</keyword>
<accession>A0A0G1UGY7</accession>
<evidence type="ECO:0008006" key="4">
    <source>
        <dbReference type="Google" id="ProtNLM"/>
    </source>
</evidence>
<feature type="transmembrane region" description="Helical" evidence="1">
    <location>
        <begin position="7"/>
        <end position="30"/>
    </location>
</feature>
<evidence type="ECO:0000313" key="3">
    <source>
        <dbReference type="Proteomes" id="UP000034607"/>
    </source>
</evidence>
<comment type="caution">
    <text evidence="2">The sequence shown here is derived from an EMBL/GenBank/DDBJ whole genome shotgun (WGS) entry which is preliminary data.</text>
</comment>
<protein>
    <recommendedName>
        <fullName evidence="4">Type 4 fimbrial biogenesis protein PilX N-terminal domain-containing protein</fullName>
    </recommendedName>
</protein>
<reference evidence="2 3" key="1">
    <citation type="journal article" date="2015" name="Nature">
        <title>rRNA introns, odd ribosomes, and small enigmatic genomes across a large radiation of phyla.</title>
        <authorList>
            <person name="Brown C.T."/>
            <person name="Hug L.A."/>
            <person name="Thomas B.C."/>
            <person name="Sharon I."/>
            <person name="Castelle C.J."/>
            <person name="Singh A."/>
            <person name="Wilkins M.J."/>
            <person name="Williams K.H."/>
            <person name="Banfield J.F."/>
        </authorList>
    </citation>
    <scope>NUCLEOTIDE SEQUENCE [LARGE SCALE GENOMIC DNA]</scope>
</reference>
<evidence type="ECO:0000256" key="1">
    <source>
        <dbReference type="SAM" id="Phobius"/>
    </source>
</evidence>
<sequence length="123" mass="12928">MKRGQTLVFLLVFVSMSLVITTAAVILAIANSQTTTGQEMAAHTLTIAESGAENALLNLLRNPAYSGGTLTVGQGQATIEVTGSDPFTINVTGTEGSFSRQVRVIAGYSEGILSVSSWQEMYP</sequence>
<keyword evidence="1" id="KW-0472">Membrane</keyword>
<evidence type="ECO:0000313" key="2">
    <source>
        <dbReference type="EMBL" id="KKU56970.1"/>
    </source>
</evidence>
<proteinExistence type="predicted"/>
<dbReference type="EMBL" id="LCNM01000001">
    <property type="protein sequence ID" value="KKU56970.1"/>
    <property type="molecule type" value="Genomic_DNA"/>
</dbReference>
<organism evidence="2 3">
    <name type="scientific">Candidatus Amesbacteria bacterium GW2011_GWA2_47_11</name>
    <dbReference type="NCBI Taxonomy" id="1618357"/>
    <lineage>
        <taxon>Bacteria</taxon>
        <taxon>Candidatus Amesiibacteriota</taxon>
    </lineage>
</organism>
<name>A0A0G1UGY7_9BACT</name>
<gene>
    <name evidence="2" type="ORF">UX78_C0001G0023</name>
</gene>
<dbReference type="Proteomes" id="UP000034607">
    <property type="component" value="Unassembled WGS sequence"/>
</dbReference>